<evidence type="ECO:0000256" key="1">
    <source>
        <dbReference type="SAM" id="Phobius"/>
    </source>
</evidence>
<feature type="transmembrane region" description="Helical" evidence="1">
    <location>
        <begin position="138"/>
        <end position="157"/>
    </location>
</feature>
<proteinExistence type="predicted"/>
<sequence length="377" mass="41605">MSYSFAFDDAPQVLNLFSEWLCWCMLWAGIKVYSLISRKKTPYVRGDDFEEESTSLAFFIVTSSVCASLVEVNWILPFLTPTLYFVTRNNDSGHHVLPSNSKSEESEYPTNYGHNLIFYILVAISTSVLFLPLAYNPITIGLGLIFLICQTTIYSRLNSPSSTCDEVPSVHQLFLDLEGTCCWVVCFLTVILLVSQQQSPGIFSLSICSISKAFLWAAVIILCNGGYACTLTLVSTFGLSTIYIHVLPSSALAVLSCLSALLVLTHLISTLPRKCSTRPILGFFAIFPIIALLLHFGIPETIEAFSKLVNGLLSQTRCANNQDTLGNATDIVQAIMDEPSRLVAEFGPRDELKSWLDAIIRFSKSCTAPTAVTVELR</sequence>
<organism evidence="2 3">
    <name type="scientific">Botryotinia fuckeliana (strain B05.10)</name>
    <name type="common">Noble rot fungus</name>
    <name type="synonym">Botrytis cinerea</name>
    <dbReference type="NCBI Taxonomy" id="332648"/>
    <lineage>
        <taxon>Eukaryota</taxon>
        <taxon>Fungi</taxon>
        <taxon>Dikarya</taxon>
        <taxon>Ascomycota</taxon>
        <taxon>Pezizomycotina</taxon>
        <taxon>Leotiomycetes</taxon>
        <taxon>Helotiales</taxon>
        <taxon>Sclerotiniaceae</taxon>
        <taxon>Botrytis</taxon>
    </lineage>
</organism>
<feature type="transmembrane region" description="Helical" evidence="1">
    <location>
        <begin position="214"/>
        <end position="236"/>
    </location>
</feature>
<dbReference type="EMBL" id="CP009808">
    <property type="protein sequence ID" value="ATZ49030.1"/>
    <property type="molecule type" value="Genomic_DNA"/>
</dbReference>
<feature type="transmembrane region" description="Helical" evidence="1">
    <location>
        <begin position="20"/>
        <end position="36"/>
    </location>
</feature>
<reference evidence="2 3" key="2">
    <citation type="journal article" date="2012" name="Eukaryot. Cell">
        <title>Genome update of Botrytis cinerea strains B05.10 and T4.</title>
        <authorList>
            <person name="Staats M."/>
            <person name="van Kan J.A."/>
        </authorList>
    </citation>
    <scope>NUCLEOTIDE SEQUENCE [LARGE SCALE GENOMIC DNA]</scope>
    <source>
        <strain evidence="2 3">B05.10</strain>
    </source>
</reference>
<dbReference type="AlphaFoldDB" id="A0A384JEY8"/>
<accession>A0A384JEY8</accession>
<evidence type="ECO:0000313" key="2">
    <source>
        <dbReference type="EMBL" id="ATZ49030.1"/>
    </source>
</evidence>
<feature type="transmembrane region" description="Helical" evidence="1">
    <location>
        <begin position="112"/>
        <end position="131"/>
    </location>
</feature>
<dbReference type="GeneID" id="36394098"/>
<keyword evidence="1" id="KW-0812">Transmembrane</keyword>
<protein>
    <submittedName>
        <fullName evidence="2">Uncharacterized protein</fullName>
    </submittedName>
</protein>
<keyword evidence="3" id="KW-1185">Reference proteome</keyword>
<gene>
    <name evidence="2" type="ORF">BCIN_04g02300</name>
</gene>
<dbReference type="OrthoDB" id="3495285at2759"/>
<keyword evidence="1" id="KW-0472">Membrane</keyword>
<dbReference type="KEGG" id="bfu:BCIN_04g02300"/>
<evidence type="ECO:0000313" key="3">
    <source>
        <dbReference type="Proteomes" id="UP000001798"/>
    </source>
</evidence>
<feature type="transmembrane region" description="Helical" evidence="1">
    <location>
        <begin position="56"/>
        <end position="76"/>
    </location>
</feature>
<name>A0A384JEY8_BOTFB</name>
<dbReference type="VEuPathDB" id="FungiDB:Bcin04g02300"/>
<feature type="transmembrane region" description="Helical" evidence="1">
    <location>
        <begin position="280"/>
        <end position="298"/>
    </location>
</feature>
<keyword evidence="1" id="KW-1133">Transmembrane helix</keyword>
<reference evidence="2 3" key="1">
    <citation type="journal article" date="2011" name="PLoS Genet.">
        <title>Genomic analysis of the necrotrophic fungal pathogens Sclerotinia sclerotiorum and Botrytis cinerea.</title>
        <authorList>
            <person name="Amselem J."/>
            <person name="Cuomo C.A."/>
            <person name="van Kan J.A."/>
            <person name="Viaud M."/>
            <person name="Benito E.P."/>
            <person name="Couloux A."/>
            <person name="Coutinho P.M."/>
            <person name="de Vries R.P."/>
            <person name="Dyer P.S."/>
            <person name="Fillinger S."/>
            <person name="Fournier E."/>
            <person name="Gout L."/>
            <person name="Hahn M."/>
            <person name="Kohn L."/>
            <person name="Lapalu N."/>
            <person name="Plummer K.M."/>
            <person name="Pradier J.M."/>
            <person name="Quevillon E."/>
            <person name="Sharon A."/>
            <person name="Simon A."/>
            <person name="ten Have A."/>
            <person name="Tudzynski B."/>
            <person name="Tudzynski P."/>
            <person name="Wincker P."/>
            <person name="Andrew M."/>
            <person name="Anthouard V."/>
            <person name="Beever R.E."/>
            <person name="Beffa R."/>
            <person name="Benoit I."/>
            <person name="Bouzid O."/>
            <person name="Brault B."/>
            <person name="Chen Z."/>
            <person name="Choquer M."/>
            <person name="Collemare J."/>
            <person name="Cotton P."/>
            <person name="Danchin E.G."/>
            <person name="Da Silva C."/>
            <person name="Gautier A."/>
            <person name="Giraud C."/>
            <person name="Giraud T."/>
            <person name="Gonzalez C."/>
            <person name="Grossetete S."/>
            <person name="Guldener U."/>
            <person name="Henrissat B."/>
            <person name="Howlett B.J."/>
            <person name="Kodira C."/>
            <person name="Kretschmer M."/>
            <person name="Lappartient A."/>
            <person name="Leroch M."/>
            <person name="Levis C."/>
            <person name="Mauceli E."/>
            <person name="Neuveglise C."/>
            <person name="Oeser B."/>
            <person name="Pearson M."/>
            <person name="Poulain J."/>
            <person name="Poussereau N."/>
            <person name="Quesneville H."/>
            <person name="Rascle C."/>
            <person name="Schumacher J."/>
            <person name="Segurens B."/>
            <person name="Sexton A."/>
            <person name="Silva E."/>
            <person name="Sirven C."/>
            <person name="Soanes D.M."/>
            <person name="Talbot N.J."/>
            <person name="Templeton M."/>
            <person name="Yandava C."/>
            <person name="Yarden O."/>
            <person name="Zeng Q."/>
            <person name="Rollins J.A."/>
            <person name="Lebrun M.H."/>
            <person name="Dickman M."/>
        </authorList>
    </citation>
    <scope>NUCLEOTIDE SEQUENCE [LARGE SCALE GENOMIC DNA]</scope>
    <source>
        <strain evidence="2 3">B05.10</strain>
    </source>
</reference>
<feature type="transmembrane region" description="Helical" evidence="1">
    <location>
        <begin position="177"/>
        <end position="194"/>
    </location>
</feature>
<feature type="transmembrane region" description="Helical" evidence="1">
    <location>
        <begin position="242"/>
        <end position="268"/>
    </location>
</feature>
<reference evidence="2 3" key="3">
    <citation type="journal article" date="2017" name="Mol. Plant Pathol.">
        <title>A gapless genome sequence of the fungus Botrytis cinerea.</title>
        <authorList>
            <person name="Van Kan J.A."/>
            <person name="Stassen J.H."/>
            <person name="Mosbach A."/>
            <person name="Van Der Lee T.A."/>
            <person name="Faino L."/>
            <person name="Farmer A.D."/>
            <person name="Papasotiriou D.G."/>
            <person name="Zhou S."/>
            <person name="Seidl M.F."/>
            <person name="Cottam E."/>
            <person name="Edel D."/>
            <person name="Hahn M."/>
            <person name="Schwartz D.C."/>
            <person name="Dietrich R.A."/>
            <person name="Widdison S."/>
            <person name="Scalliet G."/>
        </authorList>
    </citation>
    <scope>NUCLEOTIDE SEQUENCE [LARGE SCALE GENOMIC DNA]</scope>
    <source>
        <strain evidence="2 3">B05.10</strain>
    </source>
</reference>
<dbReference type="Proteomes" id="UP000001798">
    <property type="component" value="Chromosome 4"/>
</dbReference>
<dbReference type="RefSeq" id="XP_024548225.1">
    <property type="nucleotide sequence ID" value="XM_024692450.1"/>
</dbReference>